<dbReference type="OrthoDB" id="2933905at2759"/>
<proteinExistence type="predicted"/>
<accession>A0A0D0AIU8</accession>
<dbReference type="EMBL" id="KN834935">
    <property type="protein sequence ID" value="KIK50055.1"/>
    <property type="molecule type" value="Genomic_DNA"/>
</dbReference>
<protein>
    <submittedName>
        <fullName evidence="2">Uncharacterized protein</fullName>
    </submittedName>
</protein>
<dbReference type="HOGENOM" id="CLU_013812_1_1_1"/>
<dbReference type="Proteomes" id="UP000053593">
    <property type="component" value="Unassembled WGS sequence"/>
</dbReference>
<sequence>MAKPTIYKNNSDKIGFAVSYLTGAAATHYDNLLKQEEAGIPVPALCTWIDFVVEFMSYFRLFNPARDAQEYAFKTGYNDTALWLKLIPLRIIHNGYSDSKSWTIQFVQPMQLILMEEILVLGRGQQGRNQGNWTTQQRGAAAWDSNVNSDNISGTVYGQSEDFASASSQNGNSGESLENQGGNNGVLKNPGDEEFLQAIQAARTPEQVEEFHRCCKLGLCYNCGGSDLIGKDCKNRENWDPPKNGTSSINNQRSDQLRAATFTLEGDPPNDEIWNVEIENDLGKVEGIPETH</sequence>
<evidence type="ECO:0000313" key="3">
    <source>
        <dbReference type="Proteomes" id="UP000053593"/>
    </source>
</evidence>
<gene>
    <name evidence="2" type="ORF">GYMLUDRAFT_253316</name>
</gene>
<evidence type="ECO:0000256" key="1">
    <source>
        <dbReference type="SAM" id="MobiDB-lite"/>
    </source>
</evidence>
<evidence type="ECO:0000313" key="2">
    <source>
        <dbReference type="EMBL" id="KIK50055.1"/>
    </source>
</evidence>
<name>A0A0D0AIU8_9AGAR</name>
<reference evidence="2 3" key="1">
    <citation type="submission" date="2014-04" db="EMBL/GenBank/DDBJ databases">
        <title>Evolutionary Origins and Diversification of the Mycorrhizal Mutualists.</title>
        <authorList>
            <consortium name="DOE Joint Genome Institute"/>
            <consortium name="Mycorrhizal Genomics Consortium"/>
            <person name="Kohler A."/>
            <person name="Kuo A."/>
            <person name="Nagy L.G."/>
            <person name="Floudas D."/>
            <person name="Copeland A."/>
            <person name="Barry K.W."/>
            <person name="Cichocki N."/>
            <person name="Veneault-Fourrey C."/>
            <person name="LaButti K."/>
            <person name="Lindquist E.A."/>
            <person name="Lipzen A."/>
            <person name="Lundell T."/>
            <person name="Morin E."/>
            <person name="Murat C."/>
            <person name="Riley R."/>
            <person name="Ohm R."/>
            <person name="Sun H."/>
            <person name="Tunlid A."/>
            <person name="Henrissat B."/>
            <person name="Grigoriev I.V."/>
            <person name="Hibbett D.S."/>
            <person name="Martin F."/>
        </authorList>
    </citation>
    <scope>NUCLEOTIDE SEQUENCE [LARGE SCALE GENOMIC DNA]</scope>
    <source>
        <strain evidence="2 3">FD-317 M1</strain>
    </source>
</reference>
<dbReference type="AlphaFoldDB" id="A0A0D0AIU8"/>
<keyword evidence="3" id="KW-1185">Reference proteome</keyword>
<feature type="compositionally biased region" description="Polar residues" evidence="1">
    <location>
        <begin position="165"/>
        <end position="181"/>
    </location>
</feature>
<organism evidence="2 3">
    <name type="scientific">Collybiopsis luxurians FD-317 M1</name>
    <dbReference type="NCBI Taxonomy" id="944289"/>
    <lineage>
        <taxon>Eukaryota</taxon>
        <taxon>Fungi</taxon>
        <taxon>Dikarya</taxon>
        <taxon>Basidiomycota</taxon>
        <taxon>Agaricomycotina</taxon>
        <taxon>Agaricomycetes</taxon>
        <taxon>Agaricomycetidae</taxon>
        <taxon>Agaricales</taxon>
        <taxon>Marasmiineae</taxon>
        <taxon>Omphalotaceae</taxon>
        <taxon>Collybiopsis</taxon>
        <taxon>Collybiopsis luxurians</taxon>
    </lineage>
</organism>
<feature type="region of interest" description="Disordered" evidence="1">
    <location>
        <begin position="163"/>
        <end position="190"/>
    </location>
</feature>